<dbReference type="OrthoDB" id="499075at2"/>
<organism evidence="6 7">
    <name type="scientific">Cylindrospermum stagnale PCC 7417</name>
    <dbReference type="NCBI Taxonomy" id="56107"/>
    <lineage>
        <taxon>Bacteria</taxon>
        <taxon>Bacillati</taxon>
        <taxon>Cyanobacteriota</taxon>
        <taxon>Cyanophyceae</taxon>
        <taxon>Nostocales</taxon>
        <taxon>Nostocaceae</taxon>
        <taxon>Cylindrospermum</taxon>
    </lineage>
</organism>
<dbReference type="FunFam" id="3.40.47.10:FF:000019">
    <property type="entry name" value="Polyketide synthase type I"/>
    <property type="match status" value="1"/>
</dbReference>
<name>K9WRK1_9NOST</name>
<dbReference type="PROSITE" id="PS50075">
    <property type="entry name" value="CARRIER"/>
    <property type="match status" value="1"/>
</dbReference>
<dbReference type="PANTHER" id="PTHR43775:SF37">
    <property type="entry name" value="SI:DKEY-61P9.11"/>
    <property type="match status" value="1"/>
</dbReference>
<dbReference type="Pfam" id="PF00698">
    <property type="entry name" value="Acyl_transf_1"/>
    <property type="match status" value="1"/>
</dbReference>
<dbReference type="PROSITE" id="PS52004">
    <property type="entry name" value="KS3_2"/>
    <property type="match status" value="1"/>
</dbReference>
<dbReference type="GO" id="GO:0006633">
    <property type="term" value="P:fatty acid biosynthetic process"/>
    <property type="evidence" value="ECO:0007669"/>
    <property type="project" value="InterPro"/>
</dbReference>
<dbReference type="PROSITE" id="PS00606">
    <property type="entry name" value="KS3_1"/>
    <property type="match status" value="1"/>
</dbReference>
<dbReference type="KEGG" id="csg:Cylst_0022"/>
<evidence type="ECO:0000256" key="1">
    <source>
        <dbReference type="ARBA" id="ARBA00022450"/>
    </source>
</evidence>
<dbReference type="InterPro" id="IPR018201">
    <property type="entry name" value="Ketoacyl_synth_AS"/>
</dbReference>
<dbReference type="InterPro" id="IPR016036">
    <property type="entry name" value="Malonyl_transacylase_ACP-bd"/>
</dbReference>
<dbReference type="HOGENOM" id="CLU_000022_16_6_3"/>
<dbReference type="Proteomes" id="UP000010475">
    <property type="component" value="Chromosome"/>
</dbReference>
<dbReference type="Gene3D" id="1.10.1200.10">
    <property type="entry name" value="ACP-like"/>
    <property type="match status" value="1"/>
</dbReference>
<dbReference type="Pfam" id="PF00109">
    <property type="entry name" value="ketoacyl-synt"/>
    <property type="match status" value="1"/>
</dbReference>
<dbReference type="InterPro" id="IPR020806">
    <property type="entry name" value="PKS_PP-bd"/>
</dbReference>
<evidence type="ECO:0000313" key="7">
    <source>
        <dbReference type="Proteomes" id="UP000010475"/>
    </source>
</evidence>
<proteinExistence type="predicted"/>
<dbReference type="CDD" id="cd00833">
    <property type="entry name" value="PKS"/>
    <property type="match status" value="1"/>
</dbReference>
<evidence type="ECO:0000259" key="4">
    <source>
        <dbReference type="PROSITE" id="PS50075"/>
    </source>
</evidence>
<dbReference type="InterPro" id="IPR009081">
    <property type="entry name" value="PP-bd_ACP"/>
</dbReference>
<reference evidence="6 7" key="1">
    <citation type="submission" date="2012-06" db="EMBL/GenBank/DDBJ databases">
        <title>Finished chromosome of genome of Cylindrospermum stagnale PCC 7417.</title>
        <authorList>
            <consortium name="US DOE Joint Genome Institute"/>
            <person name="Gugger M."/>
            <person name="Coursin T."/>
            <person name="Rippka R."/>
            <person name="Tandeau De Marsac N."/>
            <person name="Huntemann M."/>
            <person name="Wei C.-L."/>
            <person name="Han J."/>
            <person name="Detter J.C."/>
            <person name="Han C."/>
            <person name="Tapia R."/>
            <person name="Chen A."/>
            <person name="Kyrpides N."/>
            <person name="Mavromatis K."/>
            <person name="Markowitz V."/>
            <person name="Szeto E."/>
            <person name="Ivanova N."/>
            <person name="Pagani I."/>
            <person name="Pati A."/>
            <person name="Goodwin L."/>
            <person name="Nordberg H.P."/>
            <person name="Cantor M.N."/>
            <person name="Hua S.X."/>
            <person name="Woyke T."/>
            <person name="Kerfeld C.A."/>
        </authorList>
    </citation>
    <scope>NUCLEOTIDE SEQUENCE [LARGE SCALE GENOMIC DNA]</scope>
    <source>
        <strain evidence="6 7">PCC 7417</strain>
    </source>
</reference>
<dbReference type="InterPro" id="IPR014030">
    <property type="entry name" value="Ketoacyl_synth_N"/>
</dbReference>
<keyword evidence="7" id="KW-1185">Reference proteome</keyword>
<evidence type="ECO:0000256" key="3">
    <source>
        <dbReference type="ARBA" id="ARBA00022679"/>
    </source>
</evidence>
<accession>K9WRK1</accession>
<evidence type="ECO:0000259" key="5">
    <source>
        <dbReference type="PROSITE" id="PS52004"/>
    </source>
</evidence>
<keyword evidence="2" id="KW-0597">Phosphoprotein</keyword>
<dbReference type="GO" id="GO:0004312">
    <property type="term" value="F:fatty acid synthase activity"/>
    <property type="evidence" value="ECO:0007669"/>
    <property type="project" value="TreeGrafter"/>
</dbReference>
<dbReference type="FunFam" id="3.40.366.10:FF:000002">
    <property type="entry name" value="Probable polyketide synthase 2"/>
    <property type="match status" value="1"/>
</dbReference>
<dbReference type="InterPro" id="IPR001227">
    <property type="entry name" value="Ac_transferase_dom_sf"/>
</dbReference>
<protein>
    <submittedName>
        <fullName evidence="6">Polyketide synthase family protein</fullName>
    </submittedName>
</protein>
<dbReference type="InterPro" id="IPR016035">
    <property type="entry name" value="Acyl_Trfase/lysoPLipase"/>
</dbReference>
<dbReference type="Pfam" id="PF02801">
    <property type="entry name" value="Ketoacyl-synt_C"/>
    <property type="match status" value="1"/>
</dbReference>
<keyword evidence="1" id="KW-0596">Phosphopantetheine</keyword>
<feature type="domain" description="Carrier" evidence="4">
    <location>
        <begin position="1020"/>
        <end position="1097"/>
    </location>
</feature>
<keyword evidence="3" id="KW-0808">Transferase</keyword>
<dbReference type="EMBL" id="CP003642">
    <property type="protein sequence ID" value="AFZ22409.1"/>
    <property type="molecule type" value="Genomic_DNA"/>
</dbReference>
<dbReference type="Pfam" id="PF22621">
    <property type="entry name" value="CurL-like_PKS_C"/>
    <property type="match status" value="1"/>
</dbReference>
<dbReference type="SMART" id="SM00827">
    <property type="entry name" value="PKS_AT"/>
    <property type="match status" value="1"/>
</dbReference>
<dbReference type="STRING" id="56107.Cylst_0022"/>
<dbReference type="RefSeq" id="WP_015205668.1">
    <property type="nucleotide sequence ID" value="NC_019757.1"/>
</dbReference>
<dbReference type="InterPro" id="IPR016039">
    <property type="entry name" value="Thiolase-like"/>
</dbReference>
<dbReference type="SUPFAM" id="SSF52151">
    <property type="entry name" value="FabD/lysophospholipase-like"/>
    <property type="match status" value="1"/>
</dbReference>
<dbReference type="Gene3D" id="3.30.70.3290">
    <property type="match status" value="1"/>
</dbReference>
<dbReference type="GO" id="GO:0004315">
    <property type="term" value="F:3-oxoacyl-[acyl-carrier-protein] synthase activity"/>
    <property type="evidence" value="ECO:0007669"/>
    <property type="project" value="InterPro"/>
</dbReference>
<dbReference type="Pfam" id="PF00550">
    <property type="entry name" value="PP-binding"/>
    <property type="match status" value="1"/>
</dbReference>
<dbReference type="InterPro" id="IPR014043">
    <property type="entry name" value="Acyl_transferase_dom"/>
</dbReference>
<dbReference type="SUPFAM" id="SSF55048">
    <property type="entry name" value="Probable ACP-binding domain of malonyl-CoA ACP transacylase"/>
    <property type="match status" value="1"/>
</dbReference>
<dbReference type="InterPro" id="IPR014031">
    <property type="entry name" value="Ketoacyl_synth_C"/>
</dbReference>
<dbReference type="Gene3D" id="3.40.47.10">
    <property type="match status" value="1"/>
</dbReference>
<evidence type="ECO:0000313" key="6">
    <source>
        <dbReference type="EMBL" id="AFZ22409.1"/>
    </source>
</evidence>
<dbReference type="InterPro" id="IPR050091">
    <property type="entry name" value="PKS_NRPS_Biosynth_Enz"/>
</dbReference>
<dbReference type="PATRIC" id="fig|56107.3.peg.23"/>
<evidence type="ECO:0000256" key="2">
    <source>
        <dbReference type="ARBA" id="ARBA00022553"/>
    </source>
</evidence>
<dbReference type="SUPFAM" id="SSF47336">
    <property type="entry name" value="ACP-like"/>
    <property type="match status" value="1"/>
</dbReference>
<dbReference type="AlphaFoldDB" id="K9WRK1"/>
<dbReference type="SMART" id="SM00823">
    <property type="entry name" value="PKS_PP"/>
    <property type="match status" value="1"/>
</dbReference>
<feature type="domain" description="Ketosynthase family 3 (KS3)" evidence="5">
    <location>
        <begin position="36"/>
        <end position="463"/>
    </location>
</feature>
<dbReference type="PANTHER" id="PTHR43775">
    <property type="entry name" value="FATTY ACID SYNTHASE"/>
    <property type="match status" value="1"/>
</dbReference>
<sequence length="1104" mass="122721">MNKFEYNSNLPSALENSDFVIQQLESQLDKLEKYQTEPIAIIGMSCRFPGANDPESFWKLLRSGTNSATEIPEARWALNNYYDPDPSVTGKMPLRYGYFLTDIDQFDPDFFRISPREAGAIDPQHRLLLEVSWEALERAGYVPDRLAGSPTGVFIGLTSEDYNDVVQKRPFELNKQHELFFVTGVKSYAASGRISYTWGLTGPALTIDTACSASSVAIHQACTSLRQRECEMALAGGVNLTLDPTVHLYTYKGRILTLNSHCKVFDASADGYVRAEGCGIVVLKRLSDAIADRDNILAVIRGSGVNQDGASYSFSAPNGESQQALLRRVLAQAKVNPAEVSYFEAHGTGTAIGDATELTTVEQVFGPSHSKESPILVGSCKANIGHPEPASGIASLIKLVLSLQNQEIAPQINIKKINPCLDWEKTSVQIPTQLTPWTSSQRRMAALNCFGISGTNSCMLVQEAPELESVNSEWERPEHILVISAKTSVALKQLVELYLQHLSNHPEQALTDICFTANTGRLHLHHRLSIVGASAEEIKGKLAAFHQNEEAVGFSSGEINNSEPAKIAFLFTGQGSQYVEMGRQLYETQPTFRKALERCNEILQPYLEKSLLEVIYPRPGENSPLDETAYTQPCLFALEYALYCLWQSWGITPSAVMGHSVGEYIAACVAGVFSLEDALKLIVARGKLIQQLPKGGMMVALMANQQQVTAVIEESAAKVVIAAINSPESTVISGDEQAVKAVVARFEIEGIKSKQLQVSHAFHSPLMEPIIAEFKQVAREISYSPPKISMISNLTGEAVTHELTTPEYWCRHILSPVNFLAGINTLHSLGYEVFLECGSKPILLGTGRQCLPEGFGTWLPSLYPGKNDWQVLLQSLGQLYVGGAKVDWAGFDKDYLRRRVVLPTYPFQRQRYWLETEKDNDHPTTSVQLVTQVKQNQVDSKKGNKMHSQKLVKLLEQQRLQIIELLLEDTEQQSELRDKSTQINEQQYFKQSEESIPERYPNKVFTQANILQQLKVDAGNRRSILINYLQTQIAKILGRSPNQLRVDNTLTELGLESLSAIEFREKIKQELDIDVHGKNLLQGISIIRLTDEILDELSQKILSN</sequence>
<dbReference type="SUPFAM" id="SSF53901">
    <property type="entry name" value="Thiolase-like"/>
    <property type="match status" value="1"/>
</dbReference>
<dbReference type="InterPro" id="IPR020841">
    <property type="entry name" value="PKS_Beta-ketoAc_synthase_dom"/>
</dbReference>
<gene>
    <name evidence="6" type="ORF">Cylst_0022</name>
</gene>
<dbReference type="eggNOG" id="COG3321">
    <property type="taxonomic scope" value="Bacteria"/>
</dbReference>
<dbReference type="InterPro" id="IPR036736">
    <property type="entry name" value="ACP-like_sf"/>
</dbReference>
<dbReference type="SMART" id="SM00825">
    <property type="entry name" value="PKS_KS"/>
    <property type="match status" value="1"/>
</dbReference>
<dbReference type="GO" id="GO:0031177">
    <property type="term" value="F:phosphopantetheine binding"/>
    <property type="evidence" value="ECO:0007669"/>
    <property type="project" value="InterPro"/>
</dbReference>
<dbReference type="Gene3D" id="3.40.366.10">
    <property type="entry name" value="Malonyl-Coenzyme A Acyl Carrier Protein, domain 2"/>
    <property type="match status" value="1"/>
</dbReference>